<dbReference type="InterPro" id="IPR021858">
    <property type="entry name" value="Fun_TF"/>
</dbReference>
<dbReference type="InterPro" id="IPR001138">
    <property type="entry name" value="Zn2Cys6_DnaBD"/>
</dbReference>
<dbReference type="Pfam" id="PF11160">
    <property type="entry name" value="Hva1_TUDOR"/>
    <property type="match status" value="1"/>
</dbReference>
<evidence type="ECO:0000256" key="3">
    <source>
        <dbReference type="ARBA" id="ARBA00023125"/>
    </source>
</evidence>
<feature type="domain" description="Hypervirulence associated protein TUDOR" evidence="8">
    <location>
        <begin position="713"/>
        <end position="777"/>
    </location>
</feature>
<dbReference type="PANTHER" id="PTHR37534:SF15">
    <property type="entry name" value="ZN(II)2CYS6 TRANSCRIPTION FACTOR (EUROFUNG)"/>
    <property type="match status" value="1"/>
</dbReference>
<keyword evidence="5" id="KW-0539">Nucleus</keyword>
<evidence type="ECO:0008006" key="11">
    <source>
        <dbReference type="Google" id="ProtNLM"/>
    </source>
</evidence>
<dbReference type="RefSeq" id="XP_025533274.1">
    <property type="nucleotide sequence ID" value="XM_025674084.1"/>
</dbReference>
<keyword evidence="3" id="KW-0238">DNA-binding</keyword>
<dbReference type="Pfam" id="PF00172">
    <property type="entry name" value="Zn_clus"/>
    <property type="match status" value="1"/>
</dbReference>
<evidence type="ECO:0000313" key="10">
    <source>
        <dbReference type="Proteomes" id="UP000249497"/>
    </source>
</evidence>
<evidence type="ECO:0000259" key="8">
    <source>
        <dbReference type="Pfam" id="PF11160"/>
    </source>
</evidence>
<dbReference type="CDD" id="cd00067">
    <property type="entry name" value="GAL4"/>
    <property type="match status" value="1"/>
</dbReference>
<evidence type="ECO:0000256" key="1">
    <source>
        <dbReference type="ARBA" id="ARBA00004123"/>
    </source>
</evidence>
<accession>A0A8T8XH70</accession>
<reference evidence="9 10" key="1">
    <citation type="submission" date="2018-02" db="EMBL/GenBank/DDBJ databases">
        <title>The genomes of Aspergillus section Nigri reveals drivers in fungal speciation.</title>
        <authorList>
            <consortium name="DOE Joint Genome Institute"/>
            <person name="Vesth T.C."/>
            <person name="Nybo J."/>
            <person name="Theobald S."/>
            <person name="Brandl J."/>
            <person name="Frisvad J.C."/>
            <person name="Nielsen K.F."/>
            <person name="Lyhne E.K."/>
            <person name="Kogle M.E."/>
            <person name="Kuo A."/>
            <person name="Riley R."/>
            <person name="Clum A."/>
            <person name="Nolan M."/>
            <person name="Lipzen A."/>
            <person name="Salamov A."/>
            <person name="Henrissat B."/>
            <person name="Wiebenga A."/>
            <person name="De vries R.P."/>
            <person name="Grigoriev I.V."/>
            <person name="Mortensen U.H."/>
            <person name="Andersen M.R."/>
            <person name="Baker S.E."/>
        </authorList>
    </citation>
    <scope>NUCLEOTIDE SEQUENCE [LARGE SCALE GENOMIC DNA]</scope>
    <source>
        <strain evidence="9 10">CBS 114.51</strain>
    </source>
</reference>
<dbReference type="Pfam" id="PF11951">
    <property type="entry name" value="Fungal_trans_2"/>
    <property type="match status" value="1"/>
</dbReference>
<protein>
    <recommendedName>
        <fullName evidence="11">Zn(2)-C6 fungal-type domain-containing protein</fullName>
    </recommendedName>
</protein>
<dbReference type="OrthoDB" id="10052172at2759"/>
<comment type="subcellular location">
    <subcellularLocation>
        <location evidence="1">Nucleus</location>
    </subcellularLocation>
</comment>
<dbReference type="InterPro" id="IPR036864">
    <property type="entry name" value="Zn2-C6_fun-type_DNA-bd_sf"/>
</dbReference>
<dbReference type="GO" id="GO:0005634">
    <property type="term" value="C:nucleus"/>
    <property type="evidence" value="ECO:0007669"/>
    <property type="project" value="UniProtKB-SubCell"/>
</dbReference>
<evidence type="ECO:0000256" key="6">
    <source>
        <dbReference type="SAM" id="MobiDB-lite"/>
    </source>
</evidence>
<dbReference type="InterPro" id="IPR021331">
    <property type="entry name" value="Hva1_TUDOR"/>
</dbReference>
<feature type="domain" description="Zn(2)-C6 fungal-type" evidence="7">
    <location>
        <begin position="19"/>
        <end position="48"/>
    </location>
</feature>
<sequence>MRRSALDETWSRILDVHGRIKCDEERPSCLACSTRGYDCPGYRKLVKWSVKHEVREWNSSAQGMHSAANGSETRPCLSWFLEPAERLRNVLQTHPEHVPNHTSSNGNSPALYVHAECSSPGKLYGHDSEGPRRPLNSQVPGGHDPHNQFSVGDYTYALDNSWMDEVLEFTPRCIYWTKGDMRRGTEIELPDPCPLADTCTILRGYYFYHTCRILSGFDSHINPLREWVSKLSAQNDVVHSCVLAISAAHISQQERGTKTLALSYHTRALSSLAAGVAGLDGTLLGSTAADTERKSVACRNESLTALLFGIIIIGMTASWHDSSSLGIQHLKAARAIFQALYSYPGVSLAVYTSGQGVLHDSSIPRLSFPVHAAAAAATLQHFFVGALAYWEALTSFVVDQEDLEVAEYLLSPQLRVSHQAANRRMPNDTHPWSGISTELFICLSKVGAIARQLHYLRRNRPSCTAADGGGSTATQLHARHNALRLCTGRLKALVSQYRVPPPEAVRETGDALAPVDHFRTLARVYQLSALLELYRMFPELEQQDQSASRAWLPPHEVALEEMSEVDHWRRQLNARAMDILSLIASIPKTSSTRATQMLALVIAGSTLQPLPVNDGADLLSGRASGGGGGEYTPPSYATPTTTITTTQAEIRHWRTFVADRLQNLACYVSLTTVQQAARIVEQSWARADSQAAGGLVGNGARVMSQQNLVYSNGQAIRYKPVGGPNSNTSESVGTIKGVLTEPGMQADRNVDASEENPRYEVENQNTGKLTSIYEKNILGSA</sequence>
<keyword evidence="2" id="KW-0805">Transcription regulation</keyword>
<dbReference type="EMBL" id="KZ824770">
    <property type="protein sequence ID" value="RAH87380.1"/>
    <property type="molecule type" value="Genomic_DNA"/>
</dbReference>
<evidence type="ECO:0000256" key="4">
    <source>
        <dbReference type="ARBA" id="ARBA00023163"/>
    </source>
</evidence>
<evidence type="ECO:0000259" key="7">
    <source>
        <dbReference type="Pfam" id="PF00172"/>
    </source>
</evidence>
<dbReference type="GeneID" id="37177776"/>
<dbReference type="AlphaFoldDB" id="A0A8T8XH70"/>
<dbReference type="SUPFAM" id="SSF57701">
    <property type="entry name" value="Zn2/Cys6 DNA-binding domain"/>
    <property type="match status" value="1"/>
</dbReference>
<evidence type="ECO:0000256" key="5">
    <source>
        <dbReference type="ARBA" id="ARBA00023242"/>
    </source>
</evidence>
<dbReference type="GO" id="GO:0000976">
    <property type="term" value="F:transcription cis-regulatory region binding"/>
    <property type="evidence" value="ECO:0007669"/>
    <property type="project" value="TreeGrafter"/>
</dbReference>
<proteinExistence type="predicted"/>
<organism evidence="9 10">
    <name type="scientific">Aspergillus japonicus CBS 114.51</name>
    <dbReference type="NCBI Taxonomy" id="1448312"/>
    <lineage>
        <taxon>Eukaryota</taxon>
        <taxon>Fungi</taxon>
        <taxon>Dikarya</taxon>
        <taxon>Ascomycota</taxon>
        <taxon>Pezizomycotina</taxon>
        <taxon>Eurotiomycetes</taxon>
        <taxon>Eurotiomycetidae</taxon>
        <taxon>Eurotiales</taxon>
        <taxon>Aspergillaceae</taxon>
        <taxon>Aspergillus</taxon>
        <taxon>Aspergillus subgen. Circumdati</taxon>
    </lineage>
</organism>
<name>A0A8T8XH70_ASPJA</name>
<dbReference type="GO" id="GO:0008270">
    <property type="term" value="F:zinc ion binding"/>
    <property type="evidence" value="ECO:0007669"/>
    <property type="project" value="InterPro"/>
</dbReference>
<feature type="region of interest" description="Disordered" evidence="6">
    <location>
        <begin position="123"/>
        <end position="146"/>
    </location>
</feature>
<gene>
    <name evidence="9" type="ORF">BO86DRAFT_405429</name>
</gene>
<dbReference type="GO" id="GO:0000981">
    <property type="term" value="F:DNA-binding transcription factor activity, RNA polymerase II-specific"/>
    <property type="evidence" value="ECO:0007669"/>
    <property type="project" value="InterPro"/>
</dbReference>
<evidence type="ECO:0000256" key="2">
    <source>
        <dbReference type="ARBA" id="ARBA00023015"/>
    </source>
</evidence>
<evidence type="ECO:0000313" key="9">
    <source>
        <dbReference type="EMBL" id="RAH87380.1"/>
    </source>
</evidence>
<dbReference type="Proteomes" id="UP000249497">
    <property type="component" value="Unassembled WGS sequence"/>
</dbReference>
<dbReference type="PANTHER" id="PTHR37534">
    <property type="entry name" value="TRANSCRIPTIONAL ACTIVATOR PROTEIN UGA3"/>
    <property type="match status" value="1"/>
</dbReference>
<keyword evidence="10" id="KW-1185">Reference proteome</keyword>
<keyword evidence="4" id="KW-0804">Transcription</keyword>
<dbReference type="GO" id="GO:0045944">
    <property type="term" value="P:positive regulation of transcription by RNA polymerase II"/>
    <property type="evidence" value="ECO:0007669"/>
    <property type="project" value="TreeGrafter"/>
</dbReference>